<name>A0A6V2K3I9_9STRA</name>
<evidence type="ECO:0000256" key="4">
    <source>
        <dbReference type="ARBA" id="ARBA00023136"/>
    </source>
</evidence>
<protein>
    <recommendedName>
        <fullName evidence="7">G-protein coupled receptors family 1 profile domain-containing protein</fullName>
    </recommendedName>
</protein>
<keyword evidence="2 5" id="KW-0812">Transmembrane</keyword>
<dbReference type="Gene3D" id="1.20.1070.10">
    <property type="entry name" value="Rhodopsin 7-helix transmembrane proteins"/>
    <property type="match status" value="1"/>
</dbReference>
<sequence>MKHLNETQQRVFAYAMKPFAALSFLSGGFVIYHLLAQRRDKLQRMYHRIILAMNICVVTVAAADFVGTWAMPVGTPYRLGAAGNQTTCTTQGFVRIVFYPAVPYYYASLSIVSCVAVKNSFMEKNYRHIEKWIHLGAIIVTIPLAIFFLLCKKINPGLSGCFAEEYPLGCIDDPNVPCQRGGDVRNRNVKKIYGGVFLIITFVIPAIALLFLRASIRKASRAAIGSKGKKKMMESFRKKALKKLTAQSAFYLLSFWSTHIMNVITFIFFIITGYYQIHLHILGLCSASFQGVVLLLVYFRLEAMKIDAKTGIENGETTRDNTQIQQIDAGGTRLTVADIRVAAEAERKSVDSSLKYSFNIFDGTPDESSPWANFLNPGDDFEDEFKDDSSSCFNINEDLTLEVYDNSSS</sequence>
<feature type="transmembrane region" description="Helical" evidence="5">
    <location>
        <begin position="277"/>
        <end position="299"/>
    </location>
</feature>
<dbReference type="AlphaFoldDB" id="A0A6V2K3I9"/>
<feature type="transmembrane region" description="Helical" evidence="5">
    <location>
        <begin position="12"/>
        <end position="36"/>
    </location>
</feature>
<dbReference type="GO" id="GO:0007189">
    <property type="term" value="P:adenylate cyclase-activating G protein-coupled receptor signaling pathway"/>
    <property type="evidence" value="ECO:0007669"/>
    <property type="project" value="TreeGrafter"/>
</dbReference>
<evidence type="ECO:0000256" key="3">
    <source>
        <dbReference type="ARBA" id="ARBA00022989"/>
    </source>
</evidence>
<reference evidence="6" key="1">
    <citation type="submission" date="2021-01" db="EMBL/GenBank/DDBJ databases">
        <authorList>
            <person name="Corre E."/>
            <person name="Pelletier E."/>
            <person name="Niang G."/>
            <person name="Scheremetjew M."/>
            <person name="Finn R."/>
            <person name="Kale V."/>
            <person name="Holt S."/>
            <person name="Cochrane G."/>
            <person name="Meng A."/>
            <person name="Brown T."/>
            <person name="Cohen L."/>
        </authorList>
    </citation>
    <scope>NUCLEOTIDE SEQUENCE</scope>
    <source>
        <strain evidence="6">GSO104</strain>
    </source>
</reference>
<dbReference type="GO" id="GO:0004930">
    <property type="term" value="F:G protein-coupled receptor activity"/>
    <property type="evidence" value="ECO:0007669"/>
    <property type="project" value="TreeGrafter"/>
</dbReference>
<dbReference type="SUPFAM" id="SSF81321">
    <property type="entry name" value="Family A G protein-coupled receptor-like"/>
    <property type="match status" value="1"/>
</dbReference>
<keyword evidence="4 5" id="KW-0472">Membrane</keyword>
<evidence type="ECO:0000256" key="5">
    <source>
        <dbReference type="SAM" id="Phobius"/>
    </source>
</evidence>
<evidence type="ECO:0008006" key="7">
    <source>
        <dbReference type="Google" id="ProtNLM"/>
    </source>
</evidence>
<dbReference type="PANTHER" id="PTHR23112">
    <property type="entry name" value="G PROTEIN-COUPLED RECEPTOR 157-RELATED"/>
    <property type="match status" value="1"/>
</dbReference>
<organism evidence="6">
    <name type="scientific">Ditylum brightwellii</name>
    <dbReference type="NCBI Taxonomy" id="49249"/>
    <lineage>
        <taxon>Eukaryota</taxon>
        <taxon>Sar</taxon>
        <taxon>Stramenopiles</taxon>
        <taxon>Ochrophyta</taxon>
        <taxon>Bacillariophyta</taxon>
        <taxon>Mediophyceae</taxon>
        <taxon>Lithodesmiophycidae</taxon>
        <taxon>Lithodesmiales</taxon>
        <taxon>Lithodesmiaceae</taxon>
        <taxon>Ditylum</taxon>
    </lineage>
</organism>
<proteinExistence type="predicted"/>
<feature type="transmembrane region" description="Helical" evidence="5">
    <location>
        <begin position="249"/>
        <end position="271"/>
    </location>
</feature>
<feature type="transmembrane region" description="Helical" evidence="5">
    <location>
        <begin position="48"/>
        <end position="70"/>
    </location>
</feature>
<dbReference type="CDD" id="cd00637">
    <property type="entry name" value="7tm_classA_rhodopsin-like"/>
    <property type="match status" value="1"/>
</dbReference>
<dbReference type="GO" id="GO:0005886">
    <property type="term" value="C:plasma membrane"/>
    <property type="evidence" value="ECO:0007669"/>
    <property type="project" value="TreeGrafter"/>
</dbReference>
<feature type="transmembrane region" description="Helical" evidence="5">
    <location>
        <begin position="133"/>
        <end position="150"/>
    </location>
</feature>
<evidence type="ECO:0000313" key="6">
    <source>
        <dbReference type="EMBL" id="CAE4633960.1"/>
    </source>
</evidence>
<comment type="subcellular location">
    <subcellularLocation>
        <location evidence="1">Membrane</location>
        <topology evidence="1">Multi-pass membrane protein</topology>
    </subcellularLocation>
</comment>
<gene>
    <name evidence="6" type="ORF">DBRI00130_LOCUS28970</name>
</gene>
<dbReference type="EMBL" id="HBNS01037096">
    <property type="protein sequence ID" value="CAE4633960.1"/>
    <property type="molecule type" value="Transcribed_RNA"/>
</dbReference>
<accession>A0A6V2K3I9</accession>
<feature type="transmembrane region" description="Helical" evidence="5">
    <location>
        <begin position="192"/>
        <end position="212"/>
    </location>
</feature>
<keyword evidence="3 5" id="KW-1133">Transmembrane helix</keyword>
<dbReference type="PANTHER" id="PTHR23112:SF0">
    <property type="entry name" value="TRANSMEMBRANE PROTEIN 116"/>
    <property type="match status" value="1"/>
</dbReference>
<evidence type="ECO:0000256" key="1">
    <source>
        <dbReference type="ARBA" id="ARBA00004141"/>
    </source>
</evidence>
<evidence type="ECO:0000256" key="2">
    <source>
        <dbReference type="ARBA" id="ARBA00022692"/>
    </source>
</evidence>